<organism evidence="1 2">
    <name type="scientific">Corymbia citriodora subsp. variegata</name>
    <dbReference type="NCBI Taxonomy" id="360336"/>
    <lineage>
        <taxon>Eukaryota</taxon>
        <taxon>Viridiplantae</taxon>
        <taxon>Streptophyta</taxon>
        <taxon>Embryophyta</taxon>
        <taxon>Tracheophyta</taxon>
        <taxon>Spermatophyta</taxon>
        <taxon>Magnoliopsida</taxon>
        <taxon>eudicotyledons</taxon>
        <taxon>Gunneridae</taxon>
        <taxon>Pentapetalae</taxon>
        <taxon>rosids</taxon>
        <taxon>malvids</taxon>
        <taxon>Myrtales</taxon>
        <taxon>Myrtaceae</taxon>
        <taxon>Myrtoideae</taxon>
        <taxon>Eucalypteae</taxon>
        <taxon>Corymbia</taxon>
    </lineage>
</organism>
<keyword evidence="2" id="KW-1185">Reference proteome</keyword>
<sequence>MSLKGLVVSFSNSAFKRRWIQFVYSILDESYGGIHASAAVCLQLEDVIIPFSSPSVNPHHTRSLLLLNHHYGGIHASAGVCLPVEDVIIPFSPPSFKPHHTRSLLLLNHHYRLSVTCWSPHRCCH</sequence>
<comment type="caution">
    <text evidence="1">The sequence shown here is derived from an EMBL/GenBank/DDBJ whole genome shotgun (WGS) entry which is preliminary data.</text>
</comment>
<accession>A0A8T0CSB5</accession>
<evidence type="ECO:0000313" key="1">
    <source>
        <dbReference type="EMBL" id="KAF7848815.1"/>
    </source>
</evidence>
<proteinExistence type="predicted"/>
<gene>
    <name evidence="1" type="ORF">BT93_L1542</name>
</gene>
<dbReference type="Gramene" id="rna-gnl|WGS:JABURB|Cocit.L1542.1">
    <property type="protein sequence ID" value="cds-KAF7848815.1"/>
    <property type="gene ID" value="gene-BT93_L1542"/>
</dbReference>
<dbReference type="EMBL" id="MU089969">
    <property type="protein sequence ID" value="KAF7848815.1"/>
    <property type="molecule type" value="Genomic_DNA"/>
</dbReference>
<name>A0A8T0CSB5_CORYI</name>
<reference evidence="1" key="1">
    <citation type="submission" date="2020-05" db="EMBL/GenBank/DDBJ databases">
        <title>WGS assembly of Corymbia citriodora subspecies variegata.</title>
        <authorList>
            <person name="Barry K."/>
            <person name="Hundley H."/>
            <person name="Shu S."/>
            <person name="Jenkins J."/>
            <person name="Grimwood J."/>
            <person name="Baten A."/>
        </authorList>
    </citation>
    <scope>NUCLEOTIDE SEQUENCE</scope>
    <source>
        <strain evidence="1">CV2-018</strain>
    </source>
</reference>
<dbReference type="AlphaFoldDB" id="A0A8T0CSB5"/>
<protein>
    <submittedName>
        <fullName evidence="1">Uncharacterized protein</fullName>
    </submittedName>
</protein>
<evidence type="ECO:0000313" key="2">
    <source>
        <dbReference type="Proteomes" id="UP000806378"/>
    </source>
</evidence>
<dbReference type="Proteomes" id="UP000806378">
    <property type="component" value="Unassembled WGS sequence"/>
</dbReference>